<feature type="binding site" evidence="7">
    <location>
        <position position="221"/>
    </location>
    <ligand>
        <name>Mg(2+)</name>
        <dbReference type="ChEBI" id="CHEBI:18420"/>
        <label>1</label>
        <note>catalytic</note>
    </ligand>
</feature>
<dbReference type="RefSeq" id="WP_115730584.1">
    <property type="nucleotide sequence ID" value="NZ_BAAAVY010000010.1"/>
</dbReference>
<dbReference type="EC" id="3.1.3.25" evidence="8"/>
<dbReference type="InterPro" id="IPR022337">
    <property type="entry name" value="Inositol_monophosphatase_SuhB"/>
</dbReference>
<feature type="binding site" evidence="7">
    <location>
        <position position="81"/>
    </location>
    <ligand>
        <name>Mg(2+)</name>
        <dbReference type="ChEBI" id="CHEBI:18420"/>
        <label>1</label>
        <note>catalytic</note>
    </ligand>
</feature>
<organism evidence="9 10">
    <name type="scientific">Aminobacter aminovorans</name>
    <name type="common">Chelatobacter heintzii</name>
    <dbReference type="NCBI Taxonomy" id="83263"/>
    <lineage>
        <taxon>Bacteria</taxon>
        <taxon>Pseudomonadati</taxon>
        <taxon>Pseudomonadota</taxon>
        <taxon>Alphaproteobacteria</taxon>
        <taxon>Hyphomicrobiales</taxon>
        <taxon>Phyllobacteriaceae</taxon>
        <taxon>Aminobacter</taxon>
    </lineage>
</organism>
<reference evidence="9 10" key="1">
    <citation type="submission" date="2018-06" db="EMBL/GenBank/DDBJ databases">
        <authorList>
            <consortium name="Pathogen Informatics"/>
            <person name="Doyle S."/>
        </authorList>
    </citation>
    <scope>NUCLEOTIDE SEQUENCE [LARGE SCALE GENOMIC DNA]</scope>
    <source>
        <strain evidence="9 10">NCTC10684</strain>
    </source>
</reference>
<comment type="cofactor">
    <cofactor evidence="2 7 8">
        <name>Mg(2+)</name>
        <dbReference type="ChEBI" id="CHEBI:18420"/>
    </cofactor>
</comment>
<evidence type="ECO:0000256" key="6">
    <source>
        <dbReference type="ARBA" id="ARBA00022842"/>
    </source>
</evidence>
<dbReference type="PANTHER" id="PTHR20854:SF4">
    <property type="entry name" value="INOSITOL-1-MONOPHOSPHATASE-RELATED"/>
    <property type="match status" value="1"/>
</dbReference>
<dbReference type="EMBL" id="UFSM01000001">
    <property type="protein sequence ID" value="SUU88214.1"/>
    <property type="molecule type" value="Genomic_DNA"/>
</dbReference>
<evidence type="ECO:0000256" key="2">
    <source>
        <dbReference type="ARBA" id="ARBA00001946"/>
    </source>
</evidence>
<dbReference type="CDD" id="cd01639">
    <property type="entry name" value="IMPase"/>
    <property type="match status" value="1"/>
</dbReference>
<dbReference type="Pfam" id="PF00459">
    <property type="entry name" value="Inositol_P"/>
    <property type="match status" value="1"/>
</dbReference>
<keyword evidence="6 7" id="KW-0460">Magnesium</keyword>
<keyword evidence="5 8" id="KW-0378">Hydrolase</keyword>
<evidence type="ECO:0000313" key="10">
    <source>
        <dbReference type="Proteomes" id="UP000254701"/>
    </source>
</evidence>
<dbReference type="InterPro" id="IPR000760">
    <property type="entry name" value="Inositol_monophosphatase-like"/>
</dbReference>
<dbReference type="GO" id="GO:0008934">
    <property type="term" value="F:inositol monophosphate 1-phosphatase activity"/>
    <property type="evidence" value="ECO:0007669"/>
    <property type="project" value="InterPro"/>
</dbReference>
<dbReference type="AlphaFoldDB" id="A0A380WJ53"/>
<dbReference type="GO" id="GO:0007165">
    <property type="term" value="P:signal transduction"/>
    <property type="evidence" value="ECO:0007669"/>
    <property type="project" value="TreeGrafter"/>
</dbReference>
<dbReference type="PRINTS" id="PR01959">
    <property type="entry name" value="SBIMPHPHTASE"/>
</dbReference>
<dbReference type="InterPro" id="IPR020583">
    <property type="entry name" value="Inositol_monoP_metal-BS"/>
</dbReference>
<feature type="binding site" evidence="7">
    <location>
        <position position="97"/>
    </location>
    <ligand>
        <name>Mg(2+)</name>
        <dbReference type="ChEBI" id="CHEBI:18420"/>
        <label>1</label>
        <note>catalytic</note>
    </ligand>
</feature>
<dbReference type="Gene3D" id="3.30.540.10">
    <property type="entry name" value="Fructose-1,6-Bisphosphatase, subunit A, domain 1"/>
    <property type="match status" value="1"/>
</dbReference>
<proteinExistence type="inferred from homology"/>
<dbReference type="Gene3D" id="3.40.190.80">
    <property type="match status" value="1"/>
</dbReference>
<sequence length="274" mass="28774">MTVHAKATEATDETGLDRRAAFCRDIARSAGVVALDGFSNRVAGFGMKGPQDFLTETDAAVERHLKARIAAEFPEDGFLGEEGGGAIKSDIWVVDPIDGTANFARDIPHFCISIAFVSNGETEIGAIYNPVLDELYFARRGYGGDRDGKALSVARTSDFDAACVEFGWSNRKTNKRYLEVLSNILERGANVRRGASGALGLAYVADGRSDAYAELHMHAWDCLAGLLMVKEAGGVVAPFLALGGLTKGGAVLAAAPGVALGMSEATGIALEAGK</sequence>
<accession>A0A380WJ53</accession>
<dbReference type="GO" id="GO:0006020">
    <property type="term" value="P:inositol metabolic process"/>
    <property type="evidence" value="ECO:0007669"/>
    <property type="project" value="TreeGrafter"/>
</dbReference>
<evidence type="ECO:0000256" key="5">
    <source>
        <dbReference type="ARBA" id="ARBA00022801"/>
    </source>
</evidence>
<protein>
    <recommendedName>
        <fullName evidence="8">Inositol-1-monophosphatase</fullName>
        <ecNumber evidence="8">3.1.3.25</ecNumber>
    </recommendedName>
</protein>
<dbReference type="PRINTS" id="PR00377">
    <property type="entry name" value="IMPHPHTASES"/>
</dbReference>
<evidence type="ECO:0000256" key="1">
    <source>
        <dbReference type="ARBA" id="ARBA00001033"/>
    </source>
</evidence>
<dbReference type="PROSITE" id="PS00629">
    <property type="entry name" value="IMP_1"/>
    <property type="match status" value="1"/>
</dbReference>
<keyword evidence="4 7" id="KW-0479">Metal-binding</keyword>
<comment type="similarity">
    <text evidence="3 8">Belongs to the inositol monophosphatase superfamily.</text>
</comment>
<gene>
    <name evidence="9" type="primary">suhB_3</name>
    <name evidence="9" type="ORF">NCTC10684_01422</name>
</gene>
<dbReference type="InterPro" id="IPR033942">
    <property type="entry name" value="IMPase"/>
</dbReference>
<name>A0A380WJ53_AMIAI</name>
<evidence type="ECO:0000256" key="4">
    <source>
        <dbReference type="ARBA" id="ARBA00022723"/>
    </source>
</evidence>
<comment type="catalytic activity">
    <reaction evidence="1 8">
        <text>a myo-inositol phosphate + H2O = myo-inositol + phosphate</text>
        <dbReference type="Rhea" id="RHEA:24056"/>
        <dbReference type="ChEBI" id="CHEBI:15377"/>
        <dbReference type="ChEBI" id="CHEBI:17268"/>
        <dbReference type="ChEBI" id="CHEBI:43474"/>
        <dbReference type="ChEBI" id="CHEBI:84139"/>
        <dbReference type="EC" id="3.1.3.25"/>
    </reaction>
</comment>
<dbReference type="PANTHER" id="PTHR20854">
    <property type="entry name" value="INOSITOL MONOPHOSPHATASE"/>
    <property type="match status" value="1"/>
</dbReference>
<dbReference type="OrthoDB" id="9785695at2"/>
<dbReference type="GO" id="GO:0046872">
    <property type="term" value="F:metal ion binding"/>
    <property type="evidence" value="ECO:0007669"/>
    <property type="project" value="UniProtKB-KW"/>
</dbReference>
<evidence type="ECO:0000256" key="7">
    <source>
        <dbReference type="PIRSR" id="PIRSR600760-2"/>
    </source>
</evidence>
<evidence type="ECO:0000313" key="9">
    <source>
        <dbReference type="EMBL" id="SUU88214.1"/>
    </source>
</evidence>
<feature type="binding site" evidence="7">
    <location>
        <position position="98"/>
    </location>
    <ligand>
        <name>Mg(2+)</name>
        <dbReference type="ChEBI" id="CHEBI:18420"/>
        <label>1</label>
        <note>catalytic</note>
    </ligand>
</feature>
<evidence type="ECO:0000256" key="8">
    <source>
        <dbReference type="RuleBase" id="RU364068"/>
    </source>
</evidence>
<feature type="binding site" evidence="7">
    <location>
        <position position="95"/>
    </location>
    <ligand>
        <name>Mg(2+)</name>
        <dbReference type="ChEBI" id="CHEBI:18420"/>
        <label>1</label>
        <note>catalytic</note>
    </ligand>
</feature>
<evidence type="ECO:0000256" key="3">
    <source>
        <dbReference type="ARBA" id="ARBA00009759"/>
    </source>
</evidence>
<dbReference type="SUPFAM" id="SSF56655">
    <property type="entry name" value="Carbohydrate phosphatase"/>
    <property type="match status" value="1"/>
</dbReference>
<dbReference type="Proteomes" id="UP000254701">
    <property type="component" value="Unassembled WGS sequence"/>
</dbReference>